<accession>A0A6J2YG13</accession>
<dbReference type="InParanoid" id="A0A6J2YG13"/>
<feature type="compositionally biased region" description="Basic residues" evidence="6">
    <location>
        <begin position="111"/>
        <end position="124"/>
    </location>
</feature>
<evidence type="ECO:0000256" key="1">
    <source>
        <dbReference type="ARBA" id="ARBA00004123"/>
    </source>
</evidence>
<dbReference type="GO" id="GO:0003713">
    <property type="term" value="F:transcription coactivator activity"/>
    <property type="evidence" value="ECO:0007669"/>
    <property type="project" value="TreeGrafter"/>
</dbReference>
<dbReference type="AlphaFoldDB" id="A0A6J2YG13"/>
<evidence type="ECO:0000256" key="2">
    <source>
        <dbReference type="ARBA" id="ARBA00005330"/>
    </source>
</evidence>
<dbReference type="FunCoup" id="A0A6J2YG13">
    <property type="interactions" value="1786"/>
</dbReference>
<dbReference type="CTD" id="32787"/>
<dbReference type="InterPro" id="IPR019340">
    <property type="entry name" value="Histone_AcTrfase_su3"/>
</dbReference>
<keyword evidence="7" id="KW-1185">Reference proteome</keyword>
<dbReference type="Pfam" id="PF10198">
    <property type="entry name" value="Ada3"/>
    <property type="match status" value="1"/>
</dbReference>
<dbReference type="GO" id="GO:0000124">
    <property type="term" value="C:SAGA complex"/>
    <property type="evidence" value="ECO:0007669"/>
    <property type="project" value="TreeGrafter"/>
</dbReference>
<evidence type="ECO:0000313" key="8">
    <source>
        <dbReference type="RefSeq" id="XP_030762357.1"/>
    </source>
</evidence>
<comment type="similarity">
    <text evidence="2">Belongs to the NGG1 family.</text>
</comment>
<feature type="region of interest" description="Disordered" evidence="6">
    <location>
        <begin position="104"/>
        <end position="139"/>
    </location>
</feature>
<dbReference type="RefSeq" id="XP_030762357.1">
    <property type="nucleotide sequence ID" value="XM_030906497.1"/>
</dbReference>
<name>A0A6J2YG13_SITOR</name>
<gene>
    <name evidence="8" type="primary">LOC115887152</name>
</gene>
<comment type="subcellular location">
    <subcellularLocation>
        <location evidence="1">Nucleus</location>
    </subcellularLocation>
</comment>
<dbReference type="OrthoDB" id="1232at2759"/>
<keyword evidence="4" id="KW-0804">Transcription</keyword>
<dbReference type="GO" id="GO:0006357">
    <property type="term" value="P:regulation of transcription by RNA polymerase II"/>
    <property type="evidence" value="ECO:0007669"/>
    <property type="project" value="TreeGrafter"/>
</dbReference>
<evidence type="ECO:0000256" key="4">
    <source>
        <dbReference type="ARBA" id="ARBA00023163"/>
    </source>
</evidence>
<feature type="compositionally biased region" description="Basic and acidic residues" evidence="6">
    <location>
        <begin position="125"/>
        <end position="139"/>
    </location>
</feature>
<dbReference type="PANTHER" id="PTHR13556:SF2">
    <property type="entry name" value="TRANSCRIPTIONAL ADAPTER 3"/>
    <property type="match status" value="1"/>
</dbReference>
<evidence type="ECO:0000256" key="5">
    <source>
        <dbReference type="ARBA" id="ARBA00023242"/>
    </source>
</evidence>
<keyword evidence="3" id="KW-0805">Transcription regulation</keyword>
<dbReference type="GeneID" id="115887152"/>
<sequence>MSTYKRSSYSSKGGKFNNNVRDILLSPTDKPEAVADIKDFSNVPIIKQVENARSLPKYTSLLCRGDRTIAMDDLDLLQQDLEKLMCINASRTKFFLGEYTRTNQKEPNNAKKGRHKTSLKRKRTDIKGTDRSDGGHVLKKDPSRFYNETVYQEIPKISTPKSYNSDKFWASLEPYCAPINKDDIAFLDTLIQELSKEIDRKIPEIGEHYATSWSEETIIDEQNSGKFPSKKTASIDFKKNDLFSLVESFGKQFCQKLACENPALNVFKKSTENGNRLDKLKELDLSKLKHNNVQKVGACLEKRLLKNLIEHGILREDEISKDSPEDEILTEIQACEKELIAVNEYNTEELNKMKAAVMNDVHCNQLKDDLDKIDKEVLDLYNNIMVTRKKALQEEGKHYDKIFSQSSVNEFERKANALLRQQHVLNREINSSRDMAMLY</sequence>
<organism evidence="7 8">
    <name type="scientific">Sitophilus oryzae</name>
    <name type="common">Rice weevil</name>
    <name type="synonym">Curculio oryzae</name>
    <dbReference type="NCBI Taxonomy" id="7048"/>
    <lineage>
        <taxon>Eukaryota</taxon>
        <taxon>Metazoa</taxon>
        <taxon>Ecdysozoa</taxon>
        <taxon>Arthropoda</taxon>
        <taxon>Hexapoda</taxon>
        <taxon>Insecta</taxon>
        <taxon>Pterygota</taxon>
        <taxon>Neoptera</taxon>
        <taxon>Endopterygota</taxon>
        <taxon>Coleoptera</taxon>
        <taxon>Polyphaga</taxon>
        <taxon>Cucujiformia</taxon>
        <taxon>Curculionidae</taxon>
        <taxon>Dryophthorinae</taxon>
        <taxon>Sitophilus</taxon>
    </lineage>
</organism>
<proteinExistence type="inferred from homology"/>
<dbReference type="KEGG" id="soy:115887152"/>
<keyword evidence="5" id="KW-0539">Nucleus</keyword>
<reference evidence="8" key="1">
    <citation type="submission" date="2025-08" db="UniProtKB">
        <authorList>
            <consortium name="RefSeq"/>
        </authorList>
    </citation>
    <scope>IDENTIFICATION</scope>
    <source>
        <tissue evidence="8">Gonads</tissue>
    </source>
</reference>
<evidence type="ECO:0000256" key="3">
    <source>
        <dbReference type="ARBA" id="ARBA00023015"/>
    </source>
</evidence>
<dbReference type="GO" id="GO:0005634">
    <property type="term" value="C:nucleus"/>
    <property type="evidence" value="ECO:0007669"/>
    <property type="project" value="UniProtKB-SubCell"/>
</dbReference>
<evidence type="ECO:0000313" key="7">
    <source>
        <dbReference type="Proteomes" id="UP000504635"/>
    </source>
</evidence>
<dbReference type="PANTHER" id="PTHR13556">
    <property type="entry name" value="TRANSCRIPTIONAL ADAPTER 3-RELATED"/>
    <property type="match status" value="1"/>
</dbReference>
<evidence type="ECO:0000256" key="6">
    <source>
        <dbReference type="SAM" id="MobiDB-lite"/>
    </source>
</evidence>
<dbReference type="Proteomes" id="UP000504635">
    <property type="component" value="Unplaced"/>
</dbReference>
<protein>
    <submittedName>
        <fullName evidence="8">Transcriptional adapter 3-B</fullName>
    </submittedName>
</protein>